<dbReference type="Gene3D" id="1.10.287.830">
    <property type="entry name" value="putative peptidase helix hairpin domain like"/>
    <property type="match status" value="1"/>
</dbReference>
<dbReference type="GO" id="GO:0006508">
    <property type="term" value="P:proteolysis"/>
    <property type="evidence" value="ECO:0007669"/>
    <property type="project" value="UniProtKB-KW"/>
</dbReference>
<proteinExistence type="inferred from homology"/>
<accession>A0A174BAT0</accession>
<dbReference type="Proteomes" id="UP000095594">
    <property type="component" value="Unassembled WGS sequence"/>
</dbReference>
<dbReference type="PANTHER" id="PTHR11804:SF84">
    <property type="entry name" value="SACCHAROLYSIN"/>
    <property type="match status" value="1"/>
</dbReference>
<keyword evidence="2 6" id="KW-0479">Metal-binding</keyword>
<feature type="domain" description="Oligopeptidase F N-terminal" evidence="8">
    <location>
        <begin position="115"/>
        <end position="184"/>
    </location>
</feature>
<dbReference type="Gene3D" id="1.10.1370.20">
    <property type="entry name" value="Oligoendopeptidase f, C-terminal domain"/>
    <property type="match status" value="1"/>
</dbReference>
<dbReference type="GO" id="GO:0006518">
    <property type="term" value="P:peptide metabolic process"/>
    <property type="evidence" value="ECO:0007669"/>
    <property type="project" value="TreeGrafter"/>
</dbReference>
<comment type="function">
    <text evidence="6">Has oligopeptidase activity and degrades a variety of small bioactive peptides.</text>
</comment>
<dbReference type="GO" id="GO:0046872">
    <property type="term" value="F:metal ion binding"/>
    <property type="evidence" value="ECO:0007669"/>
    <property type="project" value="UniProtKB-UniRule"/>
</dbReference>
<dbReference type="NCBIfam" id="TIGR00181">
    <property type="entry name" value="pepF"/>
    <property type="match status" value="1"/>
</dbReference>
<keyword evidence="3 6" id="KW-0378">Hydrolase</keyword>
<protein>
    <recommendedName>
        <fullName evidence="6">Oligopeptidase F</fullName>
        <ecNumber evidence="6">3.4.24.-</ecNumber>
    </recommendedName>
</protein>
<dbReference type="InterPro" id="IPR013647">
    <property type="entry name" value="OligopepF_N_dom"/>
</dbReference>
<evidence type="ECO:0000259" key="7">
    <source>
        <dbReference type="Pfam" id="PF01432"/>
    </source>
</evidence>
<dbReference type="PANTHER" id="PTHR11804">
    <property type="entry name" value="PROTEASE M3 THIMET OLIGOPEPTIDASE-RELATED"/>
    <property type="match status" value="1"/>
</dbReference>
<dbReference type="SUPFAM" id="SSF55486">
    <property type="entry name" value="Metalloproteases ('zincins'), catalytic domain"/>
    <property type="match status" value="1"/>
</dbReference>
<dbReference type="Gene3D" id="1.20.140.70">
    <property type="entry name" value="Oligopeptidase f, N-terminal domain"/>
    <property type="match status" value="1"/>
</dbReference>
<comment type="cofactor">
    <cofactor evidence="6">
        <name>Zn(2+)</name>
        <dbReference type="ChEBI" id="CHEBI:29105"/>
    </cofactor>
    <text evidence="6">Binds 1 zinc ion.</text>
</comment>
<evidence type="ECO:0000256" key="3">
    <source>
        <dbReference type="ARBA" id="ARBA00022801"/>
    </source>
</evidence>
<dbReference type="InterPro" id="IPR042088">
    <property type="entry name" value="OligoPept_F_C"/>
</dbReference>
<keyword evidence="4 6" id="KW-0862">Zinc</keyword>
<keyword evidence="1 6" id="KW-0645">Protease</keyword>
<dbReference type="AlphaFoldDB" id="A0A174BAT0"/>
<sequence length="598" mass="69247">MESKVLKKREEIQEIDKWSVNEVYPSDEAWEKEYKELQQEAPKLKEFQGKLKNGEVLIEYLDLNEKISRKAEKIYVYAHLKSDEDTSNPKYQSMMNKIDAYMAEYATYSAYFVPELLSLPDGFIEEEIKRLDGLKPYEFLLINIIKEKPHVLSKEEEELLAAASDCLDAPSSIHNIMTNADMKFGKIKDEDGHEVELTEGNYSSFIKSKDRSVREAAFKDLFGHYKDFENTLATTLSSSIKAFNFSARVRKYNSALEAALKPEDIPLEVYKNAIKTINDNIESLHRYVRIKKKLLGLDEMHMYDLYVPVIEIDKEHVEFDKGVEMAIEGLNPLGEEYLDIFKGGIEGGWIDKYINKGKRGGAYSWGGYDTKPYVLLNYNYDLNDVSTLVHEMGHSIHSYYSRKEQSYYYAGYSIFCAEVASTTNEALLIHHLINKETDEKKKLYLINQELEQIRTTVFRQIMFAEFELYTHESFEKGMPLTAEDYNAKWHELNVKYFGEDIVVDDEIDVEWARIPHFYNDFYVYQYATGYAAASAFAKSILDKEPNAVEKYTGFLKSGGSNYPIEILKKAGVDMTTPKPLEATIERFNELLDMLEKDI</sequence>
<reference evidence="9 10" key="1">
    <citation type="submission" date="2015-09" db="EMBL/GenBank/DDBJ databases">
        <authorList>
            <consortium name="Pathogen Informatics"/>
        </authorList>
    </citation>
    <scope>NUCLEOTIDE SEQUENCE [LARGE SCALE GENOMIC DNA]</scope>
    <source>
        <strain evidence="9 10">2789STDY5834856</strain>
    </source>
</reference>
<evidence type="ECO:0000256" key="5">
    <source>
        <dbReference type="ARBA" id="ARBA00023049"/>
    </source>
</evidence>
<evidence type="ECO:0000256" key="1">
    <source>
        <dbReference type="ARBA" id="ARBA00022670"/>
    </source>
</evidence>
<evidence type="ECO:0000256" key="4">
    <source>
        <dbReference type="ARBA" id="ARBA00022833"/>
    </source>
</evidence>
<dbReference type="EMBL" id="CYZX01000004">
    <property type="protein sequence ID" value="CUN98142.1"/>
    <property type="molecule type" value="Genomic_DNA"/>
</dbReference>
<dbReference type="GO" id="GO:0004222">
    <property type="term" value="F:metalloendopeptidase activity"/>
    <property type="evidence" value="ECO:0007669"/>
    <property type="project" value="UniProtKB-UniRule"/>
</dbReference>
<dbReference type="CDD" id="cd09608">
    <property type="entry name" value="M3B_PepF"/>
    <property type="match status" value="1"/>
</dbReference>
<dbReference type="InterPro" id="IPR045090">
    <property type="entry name" value="Pept_M3A_M3B"/>
</dbReference>
<keyword evidence="5 6" id="KW-0482">Metalloprotease</keyword>
<organism evidence="9 10">
    <name type="scientific">Clostridium disporicum</name>
    <dbReference type="NCBI Taxonomy" id="84024"/>
    <lineage>
        <taxon>Bacteria</taxon>
        <taxon>Bacillati</taxon>
        <taxon>Bacillota</taxon>
        <taxon>Clostridia</taxon>
        <taxon>Eubacteriales</taxon>
        <taxon>Clostridiaceae</taxon>
        <taxon>Clostridium</taxon>
    </lineage>
</organism>
<dbReference type="EC" id="3.4.24.-" evidence="6"/>
<name>A0A174BAT0_9CLOT</name>
<dbReference type="Pfam" id="PF08439">
    <property type="entry name" value="Peptidase_M3_N"/>
    <property type="match status" value="1"/>
</dbReference>
<evidence type="ECO:0000256" key="6">
    <source>
        <dbReference type="RuleBase" id="RU368091"/>
    </source>
</evidence>
<feature type="domain" description="Peptidase M3A/M3B catalytic" evidence="7">
    <location>
        <begin position="206"/>
        <end position="584"/>
    </location>
</feature>
<dbReference type="RefSeq" id="WP_055264069.1">
    <property type="nucleotide sequence ID" value="NZ_CABIXQ010000004.1"/>
</dbReference>
<evidence type="ECO:0000313" key="9">
    <source>
        <dbReference type="EMBL" id="CUN98142.1"/>
    </source>
</evidence>
<comment type="similarity">
    <text evidence="6">Belongs to the peptidase M3B family.</text>
</comment>
<evidence type="ECO:0000259" key="8">
    <source>
        <dbReference type="Pfam" id="PF08439"/>
    </source>
</evidence>
<gene>
    <name evidence="9" type="primary">pepF1_2</name>
    <name evidence="9" type="ORF">ERS852471_00754</name>
</gene>
<dbReference type="Pfam" id="PF01432">
    <property type="entry name" value="Peptidase_M3"/>
    <property type="match status" value="1"/>
</dbReference>
<dbReference type="InterPro" id="IPR004438">
    <property type="entry name" value="Peptidase_M3B"/>
</dbReference>
<evidence type="ECO:0000256" key="2">
    <source>
        <dbReference type="ARBA" id="ARBA00022723"/>
    </source>
</evidence>
<evidence type="ECO:0000313" key="10">
    <source>
        <dbReference type="Proteomes" id="UP000095594"/>
    </source>
</evidence>
<dbReference type="OrthoDB" id="9766487at2"/>
<dbReference type="InterPro" id="IPR001567">
    <property type="entry name" value="Pept_M3A_M3B_dom"/>
</dbReference>